<keyword evidence="2" id="KW-1185">Reference proteome</keyword>
<evidence type="ECO:0000313" key="1">
    <source>
        <dbReference type="EMBL" id="KAL0960888.1"/>
    </source>
</evidence>
<dbReference type="EMBL" id="JASNQZ010000001">
    <property type="protein sequence ID" value="KAL0960888.1"/>
    <property type="molecule type" value="Genomic_DNA"/>
</dbReference>
<dbReference type="Proteomes" id="UP001556367">
    <property type="component" value="Unassembled WGS sequence"/>
</dbReference>
<name>A0ABR3JY66_9AGAR</name>
<comment type="caution">
    <text evidence="1">The sequence shown here is derived from an EMBL/GenBank/DDBJ whole genome shotgun (WGS) entry which is preliminary data.</text>
</comment>
<proteinExistence type="predicted"/>
<sequence length="184" mass="20474">MNPGSWITKSDKPRADRLRLFGESVYLATCRAGQARLRLETPICQTFDAFYHTARQTGPNGGYGGCDSNSVFRTQSVDDRRVSAPTPSSDVNMYAARSVRFDRSPPQHGRSSTRTASGNVAHWWLSQIQCTFESSLQRSVLGTTSPTNHLFSCVKTPYMLRIPAMSGVYFAKYRTSRSSIAWGC</sequence>
<organism evidence="1 2">
    <name type="scientific">Hohenbuehelia grisea</name>
    <dbReference type="NCBI Taxonomy" id="104357"/>
    <lineage>
        <taxon>Eukaryota</taxon>
        <taxon>Fungi</taxon>
        <taxon>Dikarya</taxon>
        <taxon>Basidiomycota</taxon>
        <taxon>Agaricomycotina</taxon>
        <taxon>Agaricomycetes</taxon>
        <taxon>Agaricomycetidae</taxon>
        <taxon>Agaricales</taxon>
        <taxon>Pleurotineae</taxon>
        <taxon>Pleurotaceae</taxon>
        <taxon>Hohenbuehelia</taxon>
    </lineage>
</organism>
<accession>A0ABR3JY66</accession>
<gene>
    <name evidence="1" type="ORF">HGRIS_005897</name>
</gene>
<evidence type="ECO:0000313" key="2">
    <source>
        <dbReference type="Proteomes" id="UP001556367"/>
    </source>
</evidence>
<protein>
    <submittedName>
        <fullName evidence="1">Uncharacterized protein</fullName>
    </submittedName>
</protein>
<reference evidence="2" key="1">
    <citation type="submission" date="2024-06" db="EMBL/GenBank/DDBJ databases">
        <title>Multi-omics analyses provide insights into the biosynthesis of the anticancer antibiotic pleurotin in Hohenbuehelia grisea.</title>
        <authorList>
            <person name="Weaver J.A."/>
            <person name="Alberti F."/>
        </authorList>
    </citation>
    <scope>NUCLEOTIDE SEQUENCE [LARGE SCALE GENOMIC DNA]</scope>
    <source>
        <strain evidence="2">T-177</strain>
    </source>
</reference>